<organism evidence="1 2">
    <name type="scientific">Pleomassaria siparia CBS 279.74</name>
    <dbReference type="NCBI Taxonomy" id="1314801"/>
    <lineage>
        <taxon>Eukaryota</taxon>
        <taxon>Fungi</taxon>
        <taxon>Dikarya</taxon>
        <taxon>Ascomycota</taxon>
        <taxon>Pezizomycotina</taxon>
        <taxon>Dothideomycetes</taxon>
        <taxon>Pleosporomycetidae</taxon>
        <taxon>Pleosporales</taxon>
        <taxon>Pleomassariaceae</taxon>
        <taxon>Pleomassaria</taxon>
    </lineage>
</organism>
<protein>
    <submittedName>
        <fullName evidence="1">Uncharacterized protein</fullName>
    </submittedName>
</protein>
<evidence type="ECO:0000313" key="2">
    <source>
        <dbReference type="Proteomes" id="UP000799428"/>
    </source>
</evidence>
<dbReference type="OrthoDB" id="3703354at2759"/>
<dbReference type="EMBL" id="MU005837">
    <property type="protein sequence ID" value="KAF2702425.1"/>
    <property type="molecule type" value="Genomic_DNA"/>
</dbReference>
<dbReference type="Proteomes" id="UP000799428">
    <property type="component" value="Unassembled WGS sequence"/>
</dbReference>
<proteinExistence type="predicted"/>
<gene>
    <name evidence="1" type="ORF">K504DRAFT_467790</name>
</gene>
<dbReference type="PANTHER" id="PTHR33047">
    <property type="entry name" value="PROTEIN TAR1"/>
    <property type="match status" value="1"/>
</dbReference>
<dbReference type="InterPro" id="IPR052997">
    <property type="entry name" value="RRT15-like"/>
</dbReference>
<dbReference type="PANTHER" id="PTHR33047:SF8">
    <property type="entry name" value="REGULATOR OF RDNA TRANSCRIPTION PROTEIN 15"/>
    <property type="match status" value="1"/>
</dbReference>
<sequence length="56" mass="6508">MPRDFCPFALLEISVLYKSPLGHLRYSLTDMPPQLNSLPNNVFNPDWPTKDLYARN</sequence>
<reference evidence="1" key="1">
    <citation type="journal article" date="2020" name="Stud. Mycol.">
        <title>101 Dothideomycetes genomes: a test case for predicting lifestyles and emergence of pathogens.</title>
        <authorList>
            <person name="Haridas S."/>
            <person name="Albert R."/>
            <person name="Binder M."/>
            <person name="Bloem J."/>
            <person name="Labutti K."/>
            <person name="Salamov A."/>
            <person name="Andreopoulos B."/>
            <person name="Baker S."/>
            <person name="Barry K."/>
            <person name="Bills G."/>
            <person name="Bluhm B."/>
            <person name="Cannon C."/>
            <person name="Castanera R."/>
            <person name="Culley D."/>
            <person name="Daum C."/>
            <person name="Ezra D."/>
            <person name="Gonzalez J."/>
            <person name="Henrissat B."/>
            <person name="Kuo A."/>
            <person name="Liang C."/>
            <person name="Lipzen A."/>
            <person name="Lutzoni F."/>
            <person name="Magnuson J."/>
            <person name="Mondo S."/>
            <person name="Nolan M."/>
            <person name="Ohm R."/>
            <person name="Pangilinan J."/>
            <person name="Park H.-J."/>
            <person name="Ramirez L."/>
            <person name="Alfaro M."/>
            <person name="Sun H."/>
            <person name="Tritt A."/>
            <person name="Yoshinaga Y."/>
            <person name="Zwiers L.-H."/>
            <person name="Turgeon B."/>
            <person name="Goodwin S."/>
            <person name="Spatafora J."/>
            <person name="Crous P."/>
            <person name="Grigoriev I."/>
        </authorList>
    </citation>
    <scope>NUCLEOTIDE SEQUENCE</scope>
    <source>
        <strain evidence="1">CBS 279.74</strain>
    </source>
</reference>
<evidence type="ECO:0000313" key="1">
    <source>
        <dbReference type="EMBL" id="KAF2702425.1"/>
    </source>
</evidence>
<name>A0A6G1JQB8_9PLEO</name>
<dbReference type="AlphaFoldDB" id="A0A6G1JQB8"/>
<accession>A0A6G1JQB8</accession>
<keyword evidence="2" id="KW-1185">Reference proteome</keyword>